<protein>
    <submittedName>
        <fullName evidence="1">Uncharacterized protein</fullName>
    </submittedName>
</protein>
<sequence length="112" mass="12792">MTSNTKTKEERQALGLCRFCDAPQIPGSVLCQPHRERERERERAKYAERKASRVCIIAGCGQQAVSGFIRCTGCHAKYTAYQCEYKREARRRQREAIRARQAEQFGCTATAC</sequence>
<evidence type="ECO:0000313" key="1">
    <source>
        <dbReference type="EMBL" id="VTR93626.1"/>
    </source>
</evidence>
<name>A0A6P2CZ20_9BACT</name>
<dbReference type="KEGG" id="gms:SOIL9_40880"/>
<accession>A0A6P2CZ20</accession>
<evidence type="ECO:0000313" key="2">
    <source>
        <dbReference type="Proteomes" id="UP000464178"/>
    </source>
</evidence>
<reference evidence="1 2" key="1">
    <citation type="submission" date="2019-05" db="EMBL/GenBank/DDBJ databases">
        <authorList>
            <consortium name="Science for Life Laboratories"/>
        </authorList>
    </citation>
    <scope>NUCLEOTIDE SEQUENCE [LARGE SCALE GENOMIC DNA]</scope>
    <source>
        <strain evidence="1">Soil9</strain>
    </source>
</reference>
<dbReference type="EMBL" id="LR593886">
    <property type="protein sequence ID" value="VTR93626.1"/>
    <property type="molecule type" value="Genomic_DNA"/>
</dbReference>
<dbReference type="RefSeq" id="WP_162668319.1">
    <property type="nucleotide sequence ID" value="NZ_LR593886.1"/>
</dbReference>
<keyword evidence="2" id="KW-1185">Reference proteome</keyword>
<dbReference type="AlphaFoldDB" id="A0A6P2CZ20"/>
<dbReference type="Proteomes" id="UP000464178">
    <property type="component" value="Chromosome"/>
</dbReference>
<proteinExistence type="predicted"/>
<gene>
    <name evidence="1" type="ORF">SOIL9_40880</name>
</gene>
<organism evidence="1 2">
    <name type="scientific">Gemmata massiliana</name>
    <dbReference type="NCBI Taxonomy" id="1210884"/>
    <lineage>
        <taxon>Bacteria</taxon>
        <taxon>Pseudomonadati</taxon>
        <taxon>Planctomycetota</taxon>
        <taxon>Planctomycetia</taxon>
        <taxon>Gemmatales</taxon>
        <taxon>Gemmataceae</taxon>
        <taxon>Gemmata</taxon>
    </lineage>
</organism>